<protein>
    <recommendedName>
        <fullName evidence="3">Sulfatase N-terminal domain-containing protein</fullName>
    </recommendedName>
</protein>
<evidence type="ECO:0000313" key="4">
    <source>
        <dbReference type="EMBL" id="PVD37437.1"/>
    </source>
</evidence>
<dbReference type="InterPro" id="IPR000917">
    <property type="entry name" value="Sulfatase_N"/>
</dbReference>
<comment type="similarity">
    <text evidence="2">Belongs to the sulfatase family.</text>
</comment>
<dbReference type="InterPro" id="IPR017850">
    <property type="entry name" value="Alkaline_phosphatase_core_sf"/>
</dbReference>
<dbReference type="GO" id="GO:0030200">
    <property type="term" value="P:heparan sulfate proteoglycan catabolic process"/>
    <property type="evidence" value="ECO:0007669"/>
    <property type="project" value="TreeGrafter"/>
</dbReference>
<evidence type="ECO:0000259" key="3">
    <source>
        <dbReference type="Pfam" id="PF00884"/>
    </source>
</evidence>
<dbReference type="PANTHER" id="PTHR43108">
    <property type="entry name" value="N-ACETYLGLUCOSAMINE-6-SULFATASE FAMILY MEMBER"/>
    <property type="match status" value="1"/>
</dbReference>
<sequence length="431" mass="49715">MQATDRVIYPCCRSAILSGLPQHQNGMYGLHQGVHHFNSFDGVQTLPLILHKNNIRTGAFLLFFLKDYWKKHVGPDYVYPFDFEETEDQHPILQVGRNITFMRLLARQFLQNNSDVRPFFLYIGFHDPHRCGSVTPQYGEFCEKFGNGEPGMGTIPDWKPVIYDPSKVVVPYFVQDTPAAREDIAAQYTTISRLDQGVGVILEELKMAGHLNDTLVIFTSDNGIPFPNGRTNLFDPGMAEPMLISSPFHPSSWEKETNAMTSLLDIVPTVLDWYGLHYPTYTLEGTTVKLTGQSLLPLLSDRFLCFTNIQDILNRTVNKQQLPWYKTLQQYYYRQQWELYDLAQDPKEVTNLAYDEKYAAIFASLKQRLLSWQNLTSDPWICAPEAVLEYQGLYKEHPQCLPLYNNLDLHLADLASKDQWEPEVKDQWKNI</sequence>
<comment type="cofactor">
    <cofactor evidence="1">
        <name>Ca(2+)</name>
        <dbReference type="ChEBI" id="CHEBI:29108"/>
    </cofactor>
</comment>
<evidence type="ECO:0000256" key="1">
    <source>
        <dbReference type="ARBA" id="ARBA00001913"/>
    </source>
</evidence>
<evidence type="ECO:0000256" key="2">
    <source>
        <dbReference type="ARBA" id="ARBA00008779"/>
    </source>
</evidence>
<organism evidence="4 5">
    <name type="scientific">Pomacea canaliculata</name>
    <name type="common">Golden apple snail</name>
    <dbReference type="NCBI Taxonomy" id="400727"/>
    <lineage>
        <taxon>Eukaryota</taxon>
        <taxon>Metazoa</taxon>
        <taxon>Spiralia</taxon>
        <taxon>Lophotrochozoa</taxon>
        <taxon>Mollusca</taxon>
        <taxon>Gastropoda</taxon>
        <taxon>Caenogastropoda</taxon>
        <taxon>Architaenioglossa</taxon>
        <taxon>Ampullarioidea</taxon>
        <taxon>Ampullariidae</taxon>
        <taxon>Pomacea</taxon>
    </lineage>
</organism>
<accession>A0A2T7PVM6</accession>
<dbReference type="Gene3D" id="3.40.720.10">
    <property type="entry name" value="Alkaline Phosphatase, subunit A"/>
    <property type="match status" value="1"/>
</dbReference>
<evidence type="ECO:0000313" key="5">
    <source>
        <dbReference type="Proteomes" id="UP000245119"/>
    </source>
</evidence>
<keyword evidence="5" id="KW-1185">Reference proteome</keyword>
<gene>
    <name evidence="4" type="ORF">C0Q70_00027</name>
</gene>
<dbReference type="OrthoDB" id="10012954at2759"/>
<feature type="domain" description="Sulfatase N-terminal" evidence="3">
    <location>
        <begin position="13"/>
        <end position="275"/>
    </location>
</feature>
<dbReference type="EMBL" id="PZQS01000001">
    <property type="protein sequence ID" value="PVD37437.1"/>
    <property type="molecule type" value="Genomic_DNA"/>
</dbReference>
<proteinExistence type="inferred from homology"/>
<dbReference type="GO" id="GO:0006027">
    <property type="term" value="P:glycosaminoglycan catabolic process"/>
    <property type="evidence" value="ECO:0007669"/>
    <property type="project" value="TreeGrafter"/>
</dbReference>
<comment type="caution">
    <text evidence="4">The sequence shown here is derived from an EMBL/GenBank/DDBJ whole genome shotgun (WGS) entry which is preliminary data.</text>
</comment>
<dbReference type="PANTHER" id="PTHR43108:SF6">
    <property type="entry name" value="N-SULPHOGLUCOSAMINE SULPHOHYDROLASE"/>
    <property type="match status" value="1"/>
</dbReference>
<reference evidence="4 5" key="1">
    <citation type="submission" date="2018-04" db="EMBL/GenBank/DDBJ databases">
        <title>The genome of golden apple snail Pomacea canaliculata provides insight into stress tolerance and invasive adaptation.</title>
        <authorList>
            <person name="Liu C."/>
            <person name="Liu B."/>
            <person name="Ren Y."/>
            <person name="Zhang Y."/>
            <person name="Wang H."/>
            <person name="Li S."/>
            <person name="Jiang F."/>
            <person name="Yin L."/>
            <person name="Zhang G."/>
            <person name="Qian W."/>
            <person name="Fan W."/>
        </authorList>
    </citation>
    <scope>NUCLEOTIDE SEQUENCE [LARGE SCALE GENOMIC DNA]</scope>
    <source>
        <strain evidence="4">SZHN2017</strain>
        <tissue evidence="4">Muscle</tissue>
    </source>
</reference>
<dbReference type="Proteomes" id="UP000245119">
    <property type="component" value="Linkage Group LG1"/>
</dbReference>
<name>A0A2T7PVM6_POMCA</name>
<dbReference type="AlphaFoldDB" id="A0A2T7PVM6"/>
<dbReference type="Pfam" id="PF00884">
    <property type="entry name" value="Sulfatase"/>
    <property type="match status" value="1"/>
</dbReference>
<dbReference type="GO" id="GO:0016250">
    <property type="term" value="F:N-sulfoglucosamine sulfohydrolase activity"/>
    <property type="evidence" value="ECO:0007669"/>
    <property type="project" value="TreeGrafter"/>
</dbReference>
<dbReference type="SUPFAM" id="SSF53649">
    <property type="entry name" value="Alkaline phosphatase-like"/>
    <property type="match status" value="1"/>
</dbReference>